<dbReference type="Pfam" id="PF07331">
    <property type="entry name" value="TctB"/>
    <property type="match status" value="1"/>
</dbReference>
<accession>A3K9L8</accession>
<sequence>MKIHDSVIGAVLVMFGAWVALTASGFPRLTGQPIGPGTFPVVLGTLCALGGAVMVVAGLRSGAAIAALHPGWRRHDRLLTALVMIVGTGVLAAQFETVGFPLGGSLLLAVLFLVSGKRHPVWIAVAVVFVCLVHVLLTRFLQVPLPPGVLKGVF</sequence>
<evidence type="ECO:0000256" key="1">
    <source>
        <dbReference type="SAM" id="Phobius"/>
    </source>
</evidence>
<evidence type="ECO:0000313" key="4">
    <source>
        <dbReference type="Proteomes" id="UP000005713"/>
    </source>
</evidence>
<feature type="transmembrane region" description="Helical" evidence="1">
    <location>
        <begin position="38"/>
        <end position="63"/>
    </location>
</feature>
<feature type="transmembrane region" description="Helical" evidence="1">
    <location>
        <begin position="121"/>
        <end position="141"/>
    </location>
</feature>
<keyword evidence="1" id="KW-0812">Transmembrane</keyword>
<evidence type="ECO:0000313" key="3">
    <source>
        <dbReference type="EMBL" id="EBA06162.1"/>
    </source>
</evidence>
<feature type="domain" description="DUF1468" evidence="2">
    <location>
        <begin position="7"/>
        <end position="146"/>
    </location>
</feature>
<comment type="caution">
    <text evidence="3">The sequence shown here is derived from an EMBL/GenBank/DDBJ whole genome shotgun (WGS) entry which is preliminary data.</text>
</comment>
<name>A3K9L8_SAGS3</name>
<evidence type="ECO:0000259" key="2">
    <source>
        <dbReference type="Pfam" id="PF07331"/>
    </source>
</evidence>
<reference evidence="3 4" key="1">
    <citation type="submission" date="2006-06" db="EMBL/GenBank/DDBJ databases">
        <authorList>
            <person name="Moran M.A."/>
            <person name="Ferriera S."/>
            <person name="Johnson J."/>
            <person name="Kravitz S."/>
            <person name="Beeson K."/>
            <person name="Sutton G."/>
            <person name="Rogers Y.-H."/>
            <person name="Friedman R."/>
            <person name="Frazier M."/>
            <person name="Venter J.C."/>
        </authorList>
    </citation>
    <scope>NUCLEOTIDE SEQUENCE [LARGE SCALE GENOMIC DNA]</scope>
    <source>
        <strain evidence="3 4">E-37</strain>
    </source>
</reference>
<protein>
    <recommendedName>
        <fullName evidence="2">DUF1468 domain-containing protein</fullName>
    </recommendedName>
</protein>
<organism evidence="3 4">
    <name type="scientific">Sagittula stellata (strain ATCC 700073 / DSM 11524 / E-37)</name>
    <dbReference type="NCBI Taxonomy" id="388399"/>
    <lineage>
        <taxon>Bacteria</taxon>
        <taxon>Pseudomonadati</taxon>
        <taxon>Pseudomonadota</taxon>
        <taxon>Alphaproteobacteria</taxon>
        <taxon>Rhodobacterales</taxon>
        <taxon>Roseobacteraceae</taxon>
        <taxon>Sagittula</taxon>
    </lineage>
</organism>
<dbReference type="Proteomes" id="UP000005713">
    <property type="component" value="Unassembled WGS sequence"/>
</dbReference>
<dbReference type="OrthoDB" id="8907787at2"/>
<proteinExistence type="predicted"/>
<dbReference type="InterPro" id="IPR009936">
    <property type="entry name" value="DUF1468"/>
</dbReference>
<keyword evidence="4" id="KW-1185">Reference proteome</keyword>
<dbReference type="RefSeq" id="WP_005863108.1">
    <property type="nucleotide sequence ID" value="NZ_AAYA01000018.1"/>
</dbReference>
<keyword evidence="1" id="KW-1133">Transmembrane helix</keyword>
<feature type="transmembrane region" description="Helical" evidence="1">
    <location>
        <begin position="98"/>
        <end position="114"/>
    </location>
</feature>
<feature type="transmembrane region" description="Helical" evidence="1">
    <location>
        <begin position="75"/>
        <end position="92"/>
    </location>
</feature>
<dbReference type="EMBL" id="AAYA01000018">
    <property type="protein sequence ID" value="EBA06162.1"/>
    <property type="molecule type" value="Genomic_DNA"/>
</dbReference>
<keyword evidence="1" id="KW-0472">Membrane</keyword>
<dbReference type="AlphaFoldDB" id="A3K9L8"/>
<gene>
    <name evidence="3" type="ORF">SSE37_05887</name>
</gene>
<feature type="transmembrane region" description="Helical" evidence="1">
    <location>
        <begin position="7"/>
        <end position="26"/>
    </location>
</feature>